<dbReference type="AlphaFoldDB" id="A0A419DGV1"/>
<sequence>MKTVHFPKDFTPIKKENNKGVYLRASKDLDSLSREGKQIITKIDLPEMNYYILSEDFHIYNPFGSSNSSGSKAVYIARSADKFRGLLLQYLPPFSNTSNHYHKNKYEAYHCFAGNAKLLIDAAEHNLEIGKTVVVKPNQVHSVITDSDPCLTLLEITGDPKGLSMLDHNYIN</sequence>
<dbReference type="InterPro" id="IPR013096">
    <property type="entry name" value="Cupin_2"/>
</dbReference>
<comment type="caution">
    <text evidence="2">The sequence shown here is derived from an EMBL/GenBank/DDBJ whole genome shotgun (WGS) entry which is preliminary data.</text>
</comment>
<evidence type="ECO:0000313" key="2">
    <source>
        <dbReference type="EMBL" id="RJO62298.1"/>
    </source>
</evidence>
<dbReference type="InterPro" id="IPR014710">
    <property type="entry name" value="RmlC-like_jellyroll"/>
</dbReference>
<dbReference type="SUPFAM" id="SSF51182">
    <property type="entry name" value="RmlC-like cupins"/>
    <property type="match status" value="1"/>
</dbReference>
<reference evidence="2 3" key="1">
    <citation type="journal article" date="2017" name="ISME J.">
        <title>Energy and carbon metabolisms in a deep terrestrial subsurface fluid microbial community.</title>
        <authorList>
            <person name="Momper L."/>
            <person name="Jungbluth S.P."/>
            <person name="Lee M.D."/>
            <person name="Amend J.P."/>
        </authorList>
    </citation>
    <scope>NUCLEOTIDE SEQUENCE [LARGE SCALE GENOMIC DNA]</scope>
    <source>
        <strain evidence="2">SURF_29</strain>
    </source>
</reference>
<dbReference type="Pfam" id="PF07883">
    <property type="entry name" value="Cupin_2"/>
    <property type="match status" value="1"/>
</dbReference>
<protein>
    <recommendedName>
        <fullName evidence="1">Cupin type-2 domain-containing protein</fullName>
    </recommendedName>
</protein>
<proteinExistence type="predicted"/>
<dbReference type="InterPro" id="IPR011051">
    <property type="entry name" value="RmlC_Cupin_sf"/>
</dbReference>
<gene>
    <name evidence="2" type="ORF">C4544_00430</name>
</gene>
<feature type="domain" description="Cupin type-2" evidence="1">
    <location>
        <begin position="90"/>
        <end position="153"/>
    </location>
</feature>
<evidence type="ECO:0000313" key="3">
    <source>
        <dbReference type="Proteomes" id="UP000285655"/>
    </source>
</evidence>
<organism evidence="2 3">
    <name type="scientific">candidate division WS5 bacterium</name>
    <dbReference type="NCBI Taxonomy" id="2093353"/>
    <lineage>
        <taxon>Bacteria</taxon>
        <taxon>candidate division WS5</taxon>
    </lineage>
</organism>
<name>A0A419DGV1_9BACT</name>
<accession>A0A419DGV1</accession>
<evidence type="ECO:0000259" key="1">
    <source>
        <dbReference type="Pfam" id="PF07883"/>
    </source>
</evidence>
<dbReference type="Gene3D" id="2.60.120.10">
    <property type="entry name" value="Jelly Rolls"/>
    <property type="match status" value="1"/>
</dbReference>
<dbReference type="Proteomes" id="UP000285655">
    <property type="component" value="Unassembled WGS sequence"/>
</dbReference>
<dbReference type="EMBL" id="QZJW01000002">
    <property type="protein sequence ID" value="RJO62298.1"/>
    <property type="molecule type" value="Genomic_DNA"/>
</dbReference>